<evidence type="ECO:0000313" key="2">
    <source>
        <dbReference type="EMBL" id="PVU92600.1"/>
    </source>
</evidence>
<protein>
    <recommendedName>
        <fullName evidence="4">Neuroguidin</fullName>
    </recommendedName>
</protein>
<feature type="region of interest" description="Disordered" evidence="1">
    <location>
        <begin position="187"/>
        <end position="207"/>
    </location>
</feature>
<dbReference type="STRING" id="133385.A0A2T9YJT3"/>
<feature type="compositionally biased region" description="Basic and acidic residues" evidence="1">
    <location>
        <begin position="187"/>
        <end position="206"/>
    </location>
</feature>
<dbReference type="GO" id="GO:0032040">
    <property type="term" value="C:small-subunit processome"/>
    <property type="evidence" value="ECO:0007669"/>
    <property type="project" value="TreeGrafter"/>
</dbReference>
<evidence type="ECO:0008006" key="4">
    <source>
        <dbReference type="Google" id="ProtNLM"/>
    </source>
</evidence>
<dbReference type="PANTHER" id="PTHR13237">
    <property type="entry name" value="SOMETHING ABOUT SILENCING PROTEIN 10-RELATED"/>
    <property type="match status" value="1"/>
</dbReference>
<proteinExistence type="predicted"/>
<dbReference type="GO" id="GO:0000462">
    <property type="term" value="P:maturation of SSU-rRNA from tricistronic rRNA transcript (SSU-rRNA, 5.8S rRNA, LSU-rRNA)"/>
    <property type="evidence" value="ECO:0007669"/>
    <property type="project" value="TreeGrafter"/>
</dbReference>
<accession>A0A2T9YJT3</accession>
<dbReference type="EMBL" id="MBFR01000156">
    <property type="protein sequence ID" value="PVU92600.1"/>
    <property type="molecule type" value="Genomic_DNA"/>
</dbReference>
<reference evidence="2 3" key="1">
    <citation type="journal article" date="2018" name="MBio">
        <title>Comparative Genomics Reveals the Core Gene Toolbox for the Fungus-Insect Symbiosis.</title>
        <authorList>
            <person name="Wang Y."/>
            <person name="Stata M."/>
            <person name="Wang W."/>
            <person name="Stajich J.E."/>
            <person name="White M.M."/>
            <person name="Moncalvo J.M."/>
        </authorList>
    </citation>
    <scope>NUCLEOTIDE SEQUENCE [LARGE SCALE GENOMIC DNA]</scope>
    <source>
        <strain evidence="2 3">SWE-8-4</strain>
    </source>
</reference>
<dbReference type="AlphaFoldDB" id="A0A2T9YJT3"/>
<feature type="region of interest" description="Disordered" evidence="1">
    <location>
        <begin position="113"/>
        <end position="138"/>
    </location>
</feature>
<gene>
    <name evidence="2" type="ORF">BB561_003735</name>
</gene>
<name>A0A2T9YJT3_9FUNG</name>
<organism evidence="2 3">
    <name type="scientific">Smittium simulii</name>
    <dbReference type="NCBI Taxonomy" id="133385"/>
    <lineage>
        <taxon>Eukaryota</taxon>
        <taxon>Fungi</taxon>
        <taxon>Fungi incertae sedis</taxon>
        <taxon>Zoopagomycota</taxon>
        <taxon>Kickxellomycotina</taxon>
        <taxon>Harpellomycetes</taxon>
        <taxon>Harpellales</taxon>
        <taxon>Legeriomycetaceae</taxon>
        <taxon>Smittium</taxon>
    </lineage>
</organism>
<dbReference type="Proteomes" id="UP000245383">
    <property type="component" value="Unassembled WGS sequence"/>
</dbReference>
<sequence>MDKYSAQLAALKIQAAELAPILHKLKNRAENDPFHDGISLLSVKFYTLLEYIADLSFFCLFKLSSSADSCPPSVLERLVENRLIIEKIKPIEQRMKYQIDSLVRSALTSQPSELSLQKTSTTSELLSTDSLNDIPPVDDDSYSYKPKIQSLVASAKADGILLPNNQDPASSEAYQPPKLVPLHFEEDSSLKKRREKAESRMKERSNRSQIIKDLVSEFDNRPETSSSWGTSSAIGVAATDKLEAARLERATYEEDNFIRMTESKKQKKLYRQGFKRLDDEFSGLSNYAAISRLQNANASSNVKNKMVLEKRKPSSSNNSQSALDKPSNKKLKTGKFQARKRKA</sequence>
<dbReference type="InterPro" id="IPR007146">
    <property type="entry name" value="Sas10/Utp3/C1D"/>
</dbReference>
<feature type="compositionally biased region" description="Low complexity" evidence="1">
    <location>
        <begin position="113"/>
        <end position="131"/>
    </location>
</feature>
<feature type="region of interest" description="Disordered" evidence="1">
    <location>
        <begin position="298"/>
        <end position="343"/>
    </location>
</feature>
<comment type="caution">
    <text evidence="2">The sequence shown here is derived from an EMBL/GenBank/DDBJ whole genome shotgun (WGS) entry which is preliminary data.</text>
</comment>
<evidence type="ECO:0000256" key="1">
    <source>
        <dbReference type="SAM" id="MobiDB-lite"/>
    </source>
</evidence>
<feature type="compositionally biased region" description="Basic residues" evidence="1">
    <location>
        <begin position="328"/>
        <end position="343"/>
    </location>
</feature>
<dbReference type="Pfam" id="PF04000">
    <property type="entry name" value="Sas10_Utp3"/>
    <property type="match status" value="1"/>
</dbReference>
<keyword evidence="3" id="KW-1185">Reference proteome</keyword>
<dbReference type="PANTHER" id="PTHR13237:SF9">
    <property type="entry name" value="NEUROGUIDIN"/>
    <property type="match status" value="1"/>
</dbReference>
<evidence type="ECO:0000313" key="3">
    <source>
        <dbReference type="Proteomes" id="UP000245383"/>
    </source>
</evidence>
<dbReference type="OrthoDB" id="203440at2759"/>